<dbReference type="KEGG" id="hdo:MUK72_19055"/>
<reference evidence="1" key="3">
    <citation type="submission" date="2023-12" db="EMBL/GenBank/DDBJ databases">
        <authorList>
            <person name="Sun Q."/>
            <person name="Inoue M."/>
        </authorList>
    </citation>
    <scope>NUCLEOTIDE SEQUENCE</scope>
    <source>
        <strain evidence="1">JCM 12289</strain>
    </source>
</reference>
<protein>
    <submittedName>
        <fullName evidence="1">Uncharacterized protein</fullName>
    </submittedName>
</protein>
<gene>
    <name evidence="1" type="ORF">GCM10008985_25450</name>
    <name evidence="2" type="ORF">MUK72_19055</name>
</gene>
<geneLocation type="plasmid" evidence="2 3">
    <name>unnamed4</name>
</geneLocation>
<evidence type="ECO:0000313" key="1">
    <source>
        <dbReference type="EMBL" id="GAA0467393.1"/>
    </source>
</evidence>
<accession>A0AAV3SJB3</accession>
<dbReference type="Proteomes" id="UP001500962">
    <property type="component" value="Unassembled WGS sequence"/>
</dbReference>
<evidence type="ECO:0000313" key="2">
    <source>
        <dbReference type="EMBL" id="UOO97255.1"/>
    </source>
</evidence>
<reference evidence="2" key="2">
    <citation type="submission" date="2022-04" db="EMBL/GenBank/DDBJ databases">
        <title>Sequencing and genomic assembly of Halococcus dombrowskii.</title>
        <authorList>
            <person name="Lim S.W."/>
            <person name="MacLea K.S."/>
        </authorList>
    </citation>
    <scope>NUCLEOTIDE SEQUENCE</scope>
    <source>
        <strain evidence="2">H4</strain>
        <plasmid evidence="2">unnamed4</plasmid>
    </source>
</reference>
<reference evidence="1" key="1">
    <citation type="journal article" date="2014" name="Int. J. Syst. Evol. Microbiol.">
        <title>Complete genome sequence of Corynebacterium casei LMG S-19264T (=DSM 44701T), isolated from a smear-ripened cheese.</title>
        <authorList>
            <consortium name="US DOE Joint Genome Institute (JGI-PGF)"/>
            <person name="Walter F."/>
            <person name="Albersmeier A."/>
            <person name="Kalinowski J."/>
            <person name="Ruckert C."/>
        </authorList>
    </citation>
    <scope>NUCLEOTIDE SEQUENCE</scope>
    <source>
        <strain evidence="1">JCM 12289</strain>
    </source>
</reference>
<evidence type="ECO:0000313" key="3">
    <source>
        <dbReference type="Proteomes" id="UP000830542"/>
    </source>
</evidence>
<dbReference type="RefSeq" id="WP_244706735.1">
    <property type="nucleotide sequence ID" value="NZ_BAAADN010000040.1"/>
</dbReference>
<name>A0AAV3SJB3_HALDO</name>
<proteinExistence type="predicted"/>
<keyword evidence="2" id="KW-0614">Plasmid</keyword>
<dbReference type="GeneID" id="71763993"/>
<dbReference type="EMBL" id="CP095009">
    <property type="protein sequence ID" value="UOO97255.1"/>
    <property type="molecule type" value="Genomic_DNA"/>
</dbReference>
<dbReference type="EMBL" id="BAAADN010000040">
    <property type="protein sequence ID" value="GAA0467393.1"/>
    <property type="molecule type" value="Genomic_DNA"/>
</dbReference>
<keyword evidence="3" id="KW-1185">Reference proteome</keyword>
<sequence length="352" mass="39313">MHATDEHWLPGESVIDLSNRMQVEYGTGVGESFGALADPQQDDISANFLENFSIETLSTHWGDLEAWKRDGHVDKMGREESLFSYILADAGPQQDPRNLKIRGTTASKEWGGEACRFAWVLYGLSQSIALTAVSDDCEVADESVCLFRGFHERYDIPHVLAAAVDDPSRKSFTVPATVLNNYSPNETNAAEYSPLVIQKEVHMTDIILTPDYFIKEFDSNDGTLFTNDGECRVLGTVTTNFSANEISVVHKDGAGGVIQNRSSLEEFFDPIPRSNNWGFEVFTKMLESAGERIKEYSVDDSFPREQLLVTTQEGIERLEAWYADTETELQSRTDPSVADALSLITDRQINLE</sequence>
<evidence type="ECO:0000313" key="4">
    <source>
        <dbReference type="Proteomes" id="UP001500962"/>
    </source>
</evidence>
<dbReference type="AlphaFoldDB" id="A0AAV3SJB3"/>
<dbReference type="Proteomes" id="UP000830542">
    <property type="component" value="Plasmid unnamed4"/>
</dbReference>
<organism evidence="1 4">
    <name type="scientific">Halococcus dombrowskii</name>
    <dbReference type="NCBI Taxonomy" id="179637"/>
    <lineage>
        <taxon>Archaea</taxon>
        <taxon>Methanobacteriati</taxon>
        <taxon>Methanobacteriota</taxon>
        <taxon>Stenosarchaea group</taxon>
        <taxon>Halobacteria</taxon>
        <taxon>Halobacteriales</taxon>
        <taxon>Halococcaceae</taxon>
        <taxon>Halococcus</taxon>
    </lineage>
</organism>